<dbReference type="GO" id="GO:0000155">
    <property type="term" value="F:phosphorelay sensor kinase activity"/>
    <property type="evidence" value="ECO:0007669"/>
    <property type="project" value="InterPro"/>
</dbReference>
<dbReference type="Proteomes" id="UP000289857">
    <property type="component" value="Unassembled WGS sequence"/>
</dbReference>
<dbReference type="AlphaFoldDB" id="A0A4Q1K7L9"/>
<dbReference type="InterPro" id="IPR005467">
    <property type="entry name" value="His_kinase_dom"/>
</dbReference>
<keyword evidence="5" id="KW-0418">Kinase</keyword>
<dbReference type="InterPro" id="IPR019734">
    <property type="entry name" value="TPR_rpt"/>
</dbReference>
<keyword evidence="6 10" id="KW-1133">Transmembrane helix</keyword>
<feature type="repeat" description="TPR" evidence="9">
    <location>
        <begin position="151"/>
        <end position="184"/>
    </location>
</feature>
<evidence type="ECO:0000256" key="10">
    <source>
        <dbReference type="SAM" id="Phobius"/>
    </source>
</evidence>
<comment type="subcellular location">
    <subcellularLocation>
        <location evidence="1">Cell membrane</location>
        <topology evidence="1">Multi-pass membrane protein</topology>
    </subcellularLocation>
</comment>
<organism evidence="12 13">
    <name type="scientific">Flavobacterium stagni</name>
    <dbReference type="NCBI Taxonomy" id="2506421"/>
    <lineage>
        <taxon>Bacteria</taxon>
        <taxon>Pseudomonadati</taxon>
        <taxon>Bacteroidota</taxon>
        <taxon>Flavobacteriia</taxon>
        <taxon>Flavobacteriales</taxon>
        <taxon>Flavobacteriaceae</taxon>
        <taxon>Flavobacterium</taxon>
    </lineage>
</organism>
<dbReference type="PANTHER" id="PTHR24421:SF37">
    <property type="entry name" value="SENSOR HISTIDINE KINASE NARS"/>
    <property type="match status" value="1"/>
</dbReference>
<evidence type="ECO:0000256" key="8">
    <source>
        <dbReference type="ARBA" id="ARBA00023136"/>
    </source>
</evidence>
<keyword evidence="13" id="KW-1185">Reference proteome</keyword>
<dbReference type="Gene3D" id="1.20.5.1930">
    <property type="match status" value="1"/>
</dbReference>
<keyword evidence="9" id="KW-0802">TPR repeat</keyword>
<dbReference type="EMBL" id="SBKN01000005">
    <property type="protein sequence ID" value="RXR22172.1"/>
    <property type="molecule type" value="Genomic_DNA"/>
</dbReference>
<proteinExistence type="predicted"/>
<gene>
    <name evidence="12" type="ORF">EQG61_09230</name>
</gene>
<comment type="caution">
    <text evidence="12">The sequence shown here is derived from an EMBL/GenBank/DDBJ whole genome shotgun (WGS) entry which is preliminary data.</text>
</comment>
<dbReference type="InterPro" id="IPR036890">
    <property type="entry name" value="HATPase_C_sf"/>
</dbReference>
<dbReference type="SMART" id="SM00387">
    <property type="entry name" value="HATPase_c"/>
    <property type="match status" value="1"/>
</dbReference>
<keyword evidence="8 10" id="KW-0472">Membrane</keyword>
<evidence type="ECO:0000256" key="9">
    <source>
        <dbReference type="PROSITE-ProRule" id="PRU00339"/>
    </source>
</evidence>
<dbReference type="InterPro" id="IPR011990">
    <property type="entry name" value="TPR-like_helical_dom_sf"/>
</dbReference>
<name>A0A4Q1K7L9_9FLAO</name>
<accession>A0A4Q1K7L9</accession>
<dbReference type="Gene3D" id="1.25.40.10">
    <property type="entry name" value="Tetratricopeptide repeat domain"/>
    <property type="match status" value="1"/>
</dbReference>
<dbReference type="InterPro" id="IPR003594">
    <property type="entry name" value="HATPase_dom"/>
</dbReference>
<dbReference type="InterPro" id="IPR011712">
    <property type="entry name" value="Sig_transdc_His_kin_sub3_dim/P"/>
</dbReference>
<dbReference type="SUPFAM" id="SSF48452">
    <property type="entry name" value="TPR-like"/>
    <property type="match status" value="2"/>
</dbReference>
<dbReference type="GO" id="GO:0005886">
    <property type="term" value="C:plasma membrane"/>
    <property type="evidence" value="ECO:0007669"/>
    <property type="project" value="UniProtKB-SubCell"/>
</dbReference>
<dbReference type="PROSITE" id="PS50109">
    <property type="entry name" value="HIS_KIN"/>
    <property type="match status" value="1"/>
</dbReference>
<dbReference type="Gene3D" id="3.30.565.10">
    <property type="entry name" value="Histidine kinase-like ATPase, C-terminal domain"/>
    <property type="match status" value="1"/>
</dbReference>
<evidence type="ECO:0000256" key="6">
    <source>
        <dbReference type="ARBA" id="ARBA00022989"/>
    </source>
</evidence>
<keyword evidence="2" id="KW-1003">Cell membrane</keyword>
<evidence type="ECO:0000313" key="12">
    <source>
        <dbReference type="EMBL" id="RXR22172.1"/>
    </source>
</evidence>
<keyword evidence="7" id="KW-0902">Two-component regulatory system</keyword>
<protein>
    <recommendedName>
        <fullName evidence="11">Histidine kinase domain-containing protein</fullName>
    </recommendedName>
</protein>
<sequence length="628" mass="71487">MKRIKSITLLYVGFLLVLLSCSQKGKSNSSLDAKSIQLFNTAMQLRYKNVVDMEQNVNQLRSHTQNTADAVLAEVACTYYEQRVGNEMALFQHATKAKALLKNTPNDSLSYYIQAAFGNYYKNNGDYVQALRFLYQAKQQAVQLGSQDKEASCWANIGQVYYQKNELDKAIAFSKNATASTPTAKNASAYLIALHTLANIEGMSGRFDSALTYDATGIALCKKFGLLQLTVTFLDNQANCYLYSGQLAKAQQSFHQCLVLDIQNKQQKQIADTYTNLAQLAAFQGQKDSLLYYTNQSFAIAEKVQYKPGYLKNYSALRDFYKTQKDFQKAFEYQEKYQQVYQELMNEKRENAQIAYRVLHDTEAKENALLAKEVEVQRVKISGIITAILLFVAVAIGYLLYQKNKRQKQQYLWEQQVKETETTNRLNAQKLEISRELHDNIGSQLTFINAIIQGLQKTSLFQDAKAQHKLQTIADFTQTTITELRDTIWILNPKHQTVDELRLRMVNFIMKAREASETIQFEYDFHPNPDTKLGTRATLVLFRVFQEAVNNAIKHSKATTIAVKWFSKEHYLVLTIQDNGIGFDWAIAKNQSQGLQTMEQRVTEIGGSFAIQSNPKEGTLITIQLPLA</sequence>
<dbReference type="Pfam" id="PF02518">
    <property type="entry name" value="HATPase_c"/>
    <property type="match status" value="1"/>
</dbReference>
<dbReference type="GO" id="GO:0046983">
    <property type="term" value="F:protein dimerization activity"/>
    <property type="evidence" value="ECO:0007669"/>
    <property type="project" value="InterPro"/>
</dbReference>
<keyword evidence="4 10" id="KW-0812">Transmembrane</keyword>
<evidence type="ECO:0000313" key="13">
    <source>
        <dbReference type="Proteomes" id="UP000289857"/>
    </source>
</evidence>
<dbReference type="Pfam" id="PF07730">
    <property type="entry name" value="HisKA_3"/>
    <property type="match status" value="1"/>
</dbReference>
<dbReference type="SUPFAM" id="SSF55874">
    <property type="entry name" value="ATPase domain of HSP90 chaperone/DNA topoisomerase II/histidine kinase"/>
    <property type="match status" value="1"/>
</dbReference>
<dbReference type="SMART" id="SM00028">
    <property type="entry name" value="TPR"/>
    <property type="match status" value="5"/>
</dbReference>
<reference evidence="13" key="1">
    <citation type="submission" date="2019-01" db="EMBL/GenBank/DDBJ databases">
        <title>Cytophagaceae bacterium strain CAR-16.</title>
        <authorList>
            <person name="Chen W.-M."/>
        </authorList>
    </citation>
    <scope>NUCLEOTIDE SEQUENCE [LARGE SCALE GENOMIC DNA]</scope>
    <source>
        <strain evidence="13">WWJ-16</strain>
    </source>
</reference>
<evidence type="ECO:0000256" key="5">
    <source>
        <dbReference type="ARBA" id="ARBA00022777"/>
    </source>
</evidence>
<feature type="domain" description="Histidine kinase" evidence="11">
    <location>
        <begin position="436"/>
        <end position="628"/>
    </location>
</feature>
<dbReference type="CDD" id="cd16917">
    <property type="entry name" value="HATPase_UhpB-NarQ-NarX-like"/>
    <property type="match status" value="1"/>
</dbReference>
<dbReference type="PANTHER" id="PTHR24421">
    <property type="entry name" value="NITRATE/NITRITE SENSOR PROTEIN NARX-RELATED"/>
    <property type="match status" value="1"/>
</dbReference>
<feature type="transmembrane region" description="Helical" evidence="10">
    <location>
        <begin position="381"/>
        <end position="401"/>
    </location>
</feature>
<evidence type="ECO:0000259" key="11">
    <source>
        <dbReference type="PROSITE" id="PS50109"/>
    </source>
</evidence>
<dbReference type="PROSITE" id="PS50005">
    <property type="entry name" value="TPR"/>
    <property type="match status" value="1"/>
</dbReference>
<evidence type="ECO:0000256" key="3">
    <source>
        <dbReference type="ARBA" id="ARBA00022679"/>
    </source>
</evidence>
<dbReference type="RefSeq" id="WP_129461629.1">
    <property type="nucleotide sequence ID" value="NZ_SBKN01000005.1"/>
</dbReference>
<keyword evidence="3" id="KW-0808">Transferase</keyword>
<evidence type="ECO:0000256" key="1">
    <source>
        <dbReference type="ARBA" id="ARBA00004651"/>
    </source>
</evidence>
<evidence type="ECO:0000256" key="7">
    <source>
        <dbReference type="ARBA" id="ARBA00023012"/>
    </source>
</evidence>
<dbReference type="PROSITE" id="PS51257">
    <property type="entry name" value="PROKAR_LIPOPROTEIN"/>
    <property type="match status" value="1"/>
</dbReference>
<evidence type="ECO:0000256" key="4">
    <source>
        <dbReference type="ARBA" id="ARBA00022692"/>
    </source>
</evidence>
<evidence type="ECO:0000256" key="2">
    <source>
        <dbReference type="ARBA" id="ARBA00022475"/>
    </source>
</evidence>
<dbReference type="InterPro" id="IPR050482">
    <property type="entry name" value="Sensor_HK_TwoCompSys"/>
</dbReference>
<dbReference type="OrthoDB" id="9778366at2"/>